<dbReference type="GO" id="GO:0002115">
    <property type="term" value="P:store-operated calcium entry"/>
    <property type="evidence" value="ECO:0007669"/>
    <property type="project" value="TreeGrafter"/>
</dbReference>
<dbReference type="Pfam" id="PF07647">
    <property type="entry name" value="SAM_2"/>
    <property type="match status" value="1"/>
</dbReference>
<evidence type="ECO:0000256" key="9">
    <source>
        <dbReference type="ARBA" id="ARBA00023054"/>
    </source>
</evidence>
<name>A0A8S2CYF5_9BILA</name>
<keyword evidence="8 13" id="KW-1133">Transmembrane helix</keyword>
<dbReference type="EMBL" id="CAJNOK010001266">
    <property type="protein sequence ID" value="CAF0802481.1"/>
    <property type="molecule type" value="Genomic_DNA"/>
</dbReference>
<evidence type="ECO:0000256" key="6">
    <source>
        <dbReference type="ARBA" id="ARBA00022729"/>
    </source>
</evidence>
<dbReference type="Proteomes" id="UP000682733">
    <property type="component" value="Unassembled WGS sequence"/>
</dbReference>
<dbReference type="GO" id="GO:0005509">
    <property type="term" value="F:calcium ion binding"/>
    <property type="evidence" value="ECO:0007669"/>
    <property type="project" value="TreeGrafter"/>
</dbReference>
<keyword evidence="6 14" id="KW-0732">Signal</keyword>
<dbReference type="SUPFAM" id="SSF47769">
    <property type="entry name" value="SAM/Pointed domain"/>
    <property type="match status" value="1"/>
</dbReference>
<dbReference type="InterPro" id="IPR057835">
    <property type="entry name" value="EF-hand_STIM1/2"/>
</dbReference>
<comment type="subcellular location">
    <subcellularLocation>
        <location evidence="1">Membrane</location>
        <topology evidence="1">Single-pass type I membrane protein</topology>
    </subcellularLocation>
</comment>
<dbReference type="PANTHER" id="PTHR15136:SF5">
    <property type="entry name" value="STROMAL INTERACTION MOLECULE HOMOLOG"/>
    <property type="match status" value="1"/>
</dbReference>
<dbReference type="Pfam" id="PF25578">
    <property type="entry name" value="EF-hand_STIM1"/>
    <property type="match status" value="1"/>
</dbReference>
<comment type="caution">
    <text evidence="16">The sequence shown here is derived from an EMBL/GenBank/DDBJ whole genome shotgun (WGS) entry which is preliminary data.</text>
</comment>
<dbReference type="GO" id="GO:0051049">
    <property type="term" value="P:regulation of transport"/>
    <property type="evidence" value="ECO:0007669"/>
    <property type="project" value="UniProtKB-ARBA"/>
</dbReference>
<keyword evidence="3" id="KW-0109">Calcium transport</keyword>
<gene>
    <name evidence="16" type="ORF">OVA965_LOCUS4719</name>
    <name evidence="17" type="ORF">TMI583_LOCUS4717</name>
</gene>
<feature type="transmembrane region" description="Helical" evidence="13">
    <location>
        <begin position="158"/>
        <end position="176"/>
    </location>
</feature>
<keyword evidence="7" id="KW-0106">Calcium</keyword>
<dbReference type="InterPro" id="IPR013761">
    <property type="entry name" value="SAM/pointed_sf"/>
</dbReference>
<dbReference type="FunFam" id="1.10.238.180:FF:000001">
    <property type="entry name" value="Stromal interaction molecule 1"/>
    <property type="match status" value="1"/>
</dbReference>
<feature type="signal peptide" evidence="14">
    <location>
        <begin position="1"/>
        <end position="20"/>
    </location>
</feature>
<evidence type="ECO:0000256" key="8">
    <source>
        <dbReference type="ARBA" id="ARBA00022989"/>
    </source>
</evidence>
<dbReference type="Proteomes" id="UP000677228">
    <property type="component" value="Unassembled WGS sequence"/>
</dbReference>
<evidence type="ECO:0000256" key="10">
    <source>
        <dbReference type="ARBA" id="ARBA00023065"/>
    </source>
</evidence>
<proteinExistence type="predicted"/>
<dbReference type="Gene3D" id="1.10.150.50">
    <property type="entry name" value="Transcription Factor, Ets-1"/>
    <property type="match status" value="1"/>
</dbReference>
<keyword evidence="2" id="KW-0813">Transport</keyword>
<evidence type="ECO:0000256" key="5">
    <source>
        <dbReference type="ARBA" id="ARBA00022723"/>
    </source>
</evidence>
<evidence type="ECO:0000259" key="15">
    <source>
        <dbReference type="PROSITE" id="PS50105"/>
    </source>
</evidence>
<dbReference type="InterPro" id="IPR001660">
    <property type="entry name" value="SAM"/>
</dbReference>
<keyword evidence="9 12" id="KW-0175">Coiled coil</keyword>
<keyword evidence="5" id="KW-0479">Metal-binding</keyword>
<dbReference type="PANTHER" id="PTHR15136">
    <property type="entry name" value="STROMAL INTERACTION MOLECULE HOMOLOG"/>
    <property type="match status" value="1"/>
</dbReference>
<dbReference type="GO" id="GO:0005886">
    <property type="term" value="C:plasma membrane"/>
    <property type="evidence" value="ECO:0007669"/>
    <property type="project" value="TreeGrafter"/>
</dbReference>
<organism evidence="16 18">
    <name type="scientific">Didymodactylos carnosus</name>
    <dbReference type="NCBI Taxonomy" id="1234261"/>
    <lineage>
        <taxon>Eukaryota</taxon>
        <taxon>Metazoa</taxon>
        <taxon>Spiralia</taxon>
        <taxon>Gnathifera</taxon>
        <taxon>Rotifera</taxon>
        <taxon>Eurotatoria</taxon>
        <taxon>Bdelloidea</taxon>
        <taxon>Philodinida</taxon>
        <taxon>Philodinidae</taxon>
        <taxon>Didymodactylos</taxon>
    </lineage>
</organism>
<dbReference type="GO" id="GO:0005783">
    <property type="term" value="C:endoplasmic reticulum"/>
    <property type="evidence" value="ECO:0007669"/>
    <property type="project" value="TreeGrafter"/>
</dbReference>
<feature type="domain" description="SAM" evidence="15">
    <location>
        <begin position="117"/>
        <end position="149"/>
    </location>
</feature>
<keyword evidence="11 13" id="KW-0472">Membrane</keyword>
<reference evidence="16" key="1">
    <citation type="submission" date="2021-02" db="EMBL/GenBank/DDBJ databases">
        <authorList>
            <person name="Nowell W R."/>
        </authorList>
    </citation>
    <scope>NUCLEOTIDE SEQUENCE</scope>
</reference>
<keyword evidence="10" id="KW-0406">Ion transport</keyword>
<evidence type="ECO:0000256" key="11">
    <source>
        <dbReference type="ARBA" id="ARBA00023136"/>
    </source>
</evidence>
<evidence type="ECO:0000256" key="7">
    <source>
        <dbReference type="ARBA" id="ARBA00022837"/>
    </source>
</evidence>
<evidence type="ECO:0000256" key="2">
    <source>
        <dbReference type="ARBA" id="ARBA00022448"/>
    </source>
</evidence>
<feature type="chain" id="PRO_5035646551" description="SAM domain-containing protein" evidence="14">
    <location>
        <begin position="21"/>
        <end position="314"/>
    </location>
</feature>
<evidence type="ECO:0000313" key="18">
    <source>
        <dbReference type="Proteomes" id="UP000677228"/>
    </source>
</evidence>
<dbReference type="Gene3D" id="1.10.238.180">
    <property type="match status" value="1"/>
</dbReference>
<dbReference type="PROSITE" id="PS50105">
    <property type="entry name" value="SAM_DOMAIN"/>
    <property type="match status" value="1"/>
</dbReference>
<evidence type="ECO:0000313" key="17">
    <source>
        <dbReference type="EMBL" id="CAF3585930.1"/>
    </source>
</evidence>
<evidence type="ECO:0000256" key="14">
    <source>
        <dbReference type="SAM" id="SignalP"/>
    </source>
</evidence>
<evidence type="ECO:0000256" key="12">
    <source>
        <dbReference type="SAM" id="Coils"/>
    </source>
</evidence>
<dbReference type="GO" id="GO:0006874">
    <property type="term" value="P:intracellular calcium ion homeostasis"/>
    <property type="evidence" value="ECO:0007669"/>
    <property type="project" value="TreeGrafter"/>
</dbReference>
<protein>
    <recommendedName>
        <fullName evidence="15">SAM domain-containing protein</fullName>
    </recommendedName>
</protein>
<evidence type="ECO:0000313" key="16">
    <source>
        <dbReference type="EMBL" id="CAF0802481.1"/>
    </source>
</evidence>
<sequence length="314" mass="36863">MKLFLFIVICLILSLQVCMSQQSIAYNIPDPDCTGVFNLCTDADKDRLGRLAIKAIHEQMDDDKDGMIEASESSEFIQEELESKTDAERHKKFQNADLHITVDDLWRQWHQSAVFNWTVDDVIDWLVNFVHLPMYVENFRRNQIDGRMISSHNLIKDMILISALLISIGGCIYAFLRHRKTQEHMNRMMKELETLQQAEGDLIAFTGKMKTMDNELKDKSKVDRGLLHAWYIEVQRAKEEAEKLRKRRDSTPDHEKQLKLAIQEIEQLRIALRKAEEHARHQSYEPPCDLIELLKRTYHVEELAFEIKRKLAEN</sequence>
<dbReference type="InterPro" id="IPR037608">
    <property type="entry name" value="STIM1/2"/>
</dbReference>
<evidence type="ECO:0000256" key="13">
    <source>
        <dbReference type="SAM" id="Phobius"/>
    </source>
</evidence>
<dbReference type="Gene3D" id="1.20.5.340">
    <property type="match status" value="1"/>
</dbReference>
<dbReference type="EMBL" id="CAJOBA010001266">
    <property type="protein sequence ID" value="CAF3585930.1"/>
    <property type="molecule type" value="Genomic_DNA"/>
</dbReference>
<dbReference type="AlphaFoldDB" id="A0A8S2CYF5"/>
<accession>A0A8S2CYF5</accession>
<dbReference type="GO" id="GO:0005246">
    <property type="term" value="F:calcium channel regulator activity"/>
    <property type="evidence" value="ECO:0007669"/>
    <property type="project" value="InterPro"/>
</dbReference>
<keyword evidence="4 13" id="KW-0812">Transmembrane</keyword>
<evidence type="ECO:0000256" key="3">
    <source>
        <dbReference type="ARBA" id="ARBA00022568"/>
    </source>
</evidence>
<evidence type="ECO:0000256" key="1">
    <source>
        <dbReference type="ARBA" id="ARBA00004479"/>
    </source>
</evidence>
<feature type="coiled-coil region" evidence="12">
    <location>
        <begin position="227"/>
        <end position="278"/>
    </location>
</feature>
<evidence type="ECO:0000256" key="4">
    <source>
        <dbReference type="ARBA" id="ARBA00022692"/>
    </source>
</evidence>